<dbReference type="Proteomes" id="UP000503640">
    <property type="component" value="Unassembled WGS sequence"/>
</dbReference>
<evidence type="ECO:0000256" key="4">
    <source>
        <dbReference type="ARBA" id="ARBA00022989"/>
    </source>
</evidence>
<feature type="domain" description="Sphingomyelin synthase-like" evidence="8">
    <location>
        <begin position="152"/>
        <end position="214"/>
    </location>
</feature>
<evidence type="ECO:0000259" key="8">
    <source>
        <dbReference type="Pfam" id="PF14360"/>
    </source>
</evidence>
<evidence type="ECO:0000256" key="6">
    <source>
        <dbReference type="ARBA" id="ARBA00023136"/>
    </source>
</evidence>
<sequence>MSGPARRLRALALPILLALAFRGACYALMTAAAVWAERRPAPGALPDLVLGALPYLGWVARANYLLWLALYLPLALALLATDPDRWVRYMVTGGLVSLARGVTLALTGLGPPDPAHAGPGLADRGAWQAWLELVSPWGVFAHGSAQAYLTKDLFFSGHTATTFLLLLYAWRDRRLRWLALAAHVLVVASVLLARIHYAIDVAGAWAFTFALYAAREWRPRRA</sequence>
<feature type="transmembrane region" description="Helical" evidence="7">
    <location>
        <begin position="60"/>
        <end position="79"/>
    </location>
</feature>
<keyword evidence="10" id="KW-1185">Reference proteome</keyword>
<dbReference type="EMBL" id="BJTG01000001">
    <property type="protein sequence ID" value="GEJ55813.1"/>
    <property type="molecule type" value="Genomic_DNA"/>
</dbReference>
<evidence type="ECO:0000313" key="10">
    <source>
        <dbReference type="Proteomes" id="UP000503640"/>
    </source>
</evidence>
<dbReference type="GO" id="GO:0046513">
    <property type="term" value="P:ceramide biosynthetic process"/>
    <property type="evidence" value="ECO:0007669"/>
    <property type="project" value="TreeGrafter"/>
</dbReference>
<evidence type="ECO:0000256" key="1">
    <source>
        <dbReference type="ARBA" id="ARBA00004141"/>
    </source>
</evidence>
<feature type="transmembrane region" description="Helical" evidence="7">
    <location>
        <begin position="177"/>
        <end position="195"/>
    </location>
</feature>
<accession>A0A7I9VHE4</accession>
<comment type="caution">
    <text evidence="9">The sequence shown here is derived from an EMBL/GenBank/DDBJ whole genome shotgun (WGS) entry which is preliminary data.</text>
</comment>
<evidence type="ECO:0000313" key="9">
    <source>
        <dbReference type="EMBL" id="GEJ55813.1"/>
    </source>
</evidence>
<comment type="subcellular location">
    <subcellularLocation>
        <location evidence="1">Membrane</location>
        <topology evidence="1">Multi-pass membrane protein</topology>
    </subcellularLocation>
</comment>
<dbReference type="GO" id="GO:0033188">
    <property type="term" value="F:sphingomyelin synthase activity"/>
    <property type="evidence" value="ECO:0007669"/>
    <property type="project" value="TreeGrafter"/>
</dbReference>
<dbReference type="GO" id="GO:0047493">
    <property type="term" value="F:ceramide cholinephosphotransferase activity"/>
    <property type="evidence" value="ECO:0007669"/>
    <property type="project" value="TreeGrafter"/>
</dbReference>
<dbReference type="InterPro" id="IPR045221">
    <property type="entry name" value="Sphingomyelin_synth-like"/>
</dbReference>
<evidence type="ECO:0000256" key="5">
    <source>
        <dbReference type="ARBA" id="ARBA00023098"/>
    </source>
</evidence>
<feature type="transmembrane region" description="Helical" evidence="7">
    <location>
        <begin position="153"/>
        <end position="170"/>
    </location>
</feature>
<dbReference type="PANTHER" id="PTHR21290:SF25">
    <property type="entry name" value="SPHINGOMYELIN SYNTHASE-RELATED PROTEIN 1"/>
    <property type="match status" value="1"/>
</dbReference>
<proteinExistence type="predicted"/>
<organism evidence="9 10">
    <name type="scientific">Anaeromyxobacter diazotrophicus</name>
    <dbReference type="NCBI Taxonomy" id="2590199"/>
    <lineage>
        <taxon>Bacteria</taxon>
        <taxon>Pseudomonadati</taxon>
        <taxon>Myxococcota</taxon>
        <taxon>Myxococcia</taxon>
        <taxon>Myxococcales</taxon>
        <taxon>Cystobacterineae</taxon>
        <taxon>Anaeromyxobacteraceae</taxon>
        <taxon>Anaeromyxobacter</taxon>
    </lineage>
</organism>
<protein>
    <recommendedName>
        <fullName evidence="8">Sphingomyelin synthase-like domain-containing protein</fullName>
    </recommendedName>
</protein>
<dbReference type="Pfam" id="PF14360">
    <property type="entry name" value="PAP2_C"/>
    <property type="match status" value="1"/>
</dbReference>
<reference evidence="10" key="1">
    <citation type="journal article" date="2020" name="Appl. Environ. Microbiol.">
        <title>Diazotrophic Anaeromyxobacter Isolates from Soils.</title>
        <authorList>
            <person name="Masuda Y."/>
            <person name="Yamanaka H."/>
            <person name="Xu Z.X."/>
            <person name="Shiratori Y."/>
            <person name="Aono T."/>
            <person name="Amachi S."/>
            <person name="Senoo K."/>
            <person name="Itoh H."/>
        </authorList>
    </citation>
    <scope>NUCLEOTIDE SEQUENCE [LARGE SCALE GENOMIC DNA]</scope>
    <source>
        <strain evidence="10">R267</strain>
    </source>
</reference>
<evidence type="ECO:0000256" key="3">
    <source>
        <dbReference type="ARBA" id="ARBA00022692"/>
    </source>
</evidence>
<dbReference type="RefSeq" id="WP_235969417.1">
    <property type="nucleotide sequence ID" value="NZ_BJTG01000001.1"/>
</dbReference>
<gene>
    <name evidence="9" type="ORF">AMYX_05540</name>
</gene>
<keyword evidence="2" id="KW-0808">Transferase</keyword>
<keyword evidence="5" id="KW-0443">Lipid metabolism</keyword>
<evidence type="ECO:0000256" key="7">
    <source>
        <dbReference type="SAM" id="Phobius"/>
    </source>
</evidence>
<dbReference type="PANTHER" id="PTHR21290">
    <property type="entry name" value="SPHINGOMYELIN SYNTHETASE"/>
    <property type="match status" value="1"/>
</dbReference>
<keyword evidence="3 7" id="KW-0812">Transmembrane</keyword>
<name>A0A7I9VHE4_9BACT</name>
<dbReference type="InterPro" id="IPR025749">
    <property type="entry name" value="Sphingomyelin_synth-like_dom"/>
</dbReference>
<keyword evidence="6 7" id="KW-0472">Membrane</keyword>
<evidence type="ECO:0000256" key="2">
    <source>
        <dbReference type="ARBA" id="ARBA00022679"/>
    </source>
</evidence>
<dbReference type="GO" id="GO:0005886">
    <property type="term" value="C:plasma membrane"/>
    <property type="evidence" value="ECO:0007669"/>
    <property type="project" value="TreeGrafter"/>
</dbReference>
<dbReference type="AlphaFoldDB" id="A0A7I9VHE4"/>
<feature type="transmembrane region" description="Helical" evidence="7">
    <location>
        <begin position="86"/>
        <end position="106"/>
    </location>
</feature>
<keyword evidence="4 7" id="KW-1133">Transmembrane helix</keyword>